<dbReference type="Proteomes" id="UP000694383">
    <property type="component" value="Unplaced"/>
</dbReference>
<dbReference type="GO" id="GO:0004706">
    <property type="term" value="F:JUN kinase kinase kinase activity"/>
    <property type="evidence" value="ECO:0007669"/>
    <property type="project" value="TreeGrafter"/>
</dbReference>
<dbReference type="InterPro" id="IPR011009">
    <property type="entry name" value="Kinase-like_dom_sf"/>
</dbReference>
<dbReference type="PROSITE" id="PS00108">
    <property type="entry name" value="PROTEIN_KINASE_ST"/>
    <property type="match status" value="1"/>
</dbReference>
<reference evidence="2" key="1">
    <citation type="submission" date="2025-08" db="UniProtKB">
        <authorList>
            <consortium name="Ensembl"/>
        </authorList>
    </citation>
    <scope>IDENTIFICATION</scope>
</reference>
<dbReference type="PANTHER" id="PTHR44329:SF297">
    <property type="entry name" value="RECEPTOR-INTERACTING SERINE_THREONINE-PROTEIN KINASE 3"/>
    <property type="match status" value="1"/>
</dbReference>
<proteinExistence type="predicted"/>
<dbReference type="Gene3D" id="1.10.510.10">
    <property type="entry name" value="Transferase(Phosphotransferase) domain 1"/>
    <property type="match status" value="1"/>
</dbReference>
<dbReference type="AlphaFoldDB" id="A0A8C7X6U7"/>
<dbReference type="Gene3D" id="3.90.1290.10">
    <property type="entry name" value="Plakin repeat"/>
    <property type="match status" value="1"/>
</dbReference>
<dbReference type="InterPro" id="IPR051681">
    <property type="entry name" value="Ser/Thr_Kinases-Pseudokinases"/>
</dbReference>
<dbReference type="Pfam" id="PF07714">
    <property type="entry name" value="PK_Tyr_Ser-Thr"/>
    <property type="match status" value="1"/>
</dbReference>
<dbReference type="InterPro" id="IPR008271">
    <property type="entry name" value="Ser/Thr_kinase_AS"/>
</dbReference>
<accession>A0A8C7X6U7</accession>
<dbReference type="SMART" id="SM00220">
    <property type="entry name" value="S_TKc"/>
    <property type="match status" value="1"/>
</dbReference>
<dbReference type="InterPro" id="IPR000719">
    <property type="entry name" value="Prot_kinase_dom"/>
</dbReference>
<protein>
    <recommendedName>
        <fullName evidence="1">Protein kinase domain-containing protein</fullName>
    </recommendedName>
</protein>
<dbReference type="PANTHER" id="PTHR44329">
    <property type="entry name" value="SERINE/THREONINE-PROTEIN KINASE TNNI3K-RELATED"/>
    <property type="match status" value="1"/>
</dbReference>
<dbReference type="SUPFAM" id="SSF75399">
    <property type="entry name" value="Plakin repeat"/>
    <property type="match status" value="1"/>
</dbReference>
<dbReference type="PRINTS" id="PR00109">
    <property type="entry name" value="TYRKINASE"/>
</dbReference>
<evidence type="ECO:0000259" key="1">
    <source>
        <dbReference type="PROSITE" id="PS50011"/>
    </source>
</evidence>
<dbReference type="PROSITE" id="PS50011">
    <property type="entry name" value="PROTEIN_KINASE_DOM"/>
    <property type="match status" value="1"/>
</dbReference>
<evidence type="ECO:0000313" key="2">
    <source>
        <dbReference type="Ensembl" id="ENSOSIP00000008291.1"/>
    </source>
</evidence>
<reference evidence="2" key="2">
    <citation type="submission" date="2025-09" db="UniProtKB">
        <authorList>
            <consortium name="Ensembl"/>
        </authorList>
    </citation>
    <scope>IDENTIFICATION</scope>
</reference>
<dbReference type="SUPFAM" id="SSF56112">
    <property type="entry name" value="Protein kinase-like (PK-like)"/>
    <property type="match status" value="1"/>
</dbReference>
<dbReference type="GeneTree" id="ENSGT00940000160206"/>
<evidence type="ECO:0000313" key="3">
    <source>
        <dbReference type="Proteomes" id="UP000694383"/>
    </source>
</evidence>
<dbReference type="InterPro" id="IPR001245">
    <property type="entry name" value="Ser-Thr/Tyr_kinase_cat_dom"/>
</dbReference>
<feature type="domain" description="Protein kinase" evidence="1">
    <location>
        <begin position="16"/>
        <end position="279"/>
    </location>
</feature>
<dbReference type="InterPro" id="IPR035915">
    <property type="entry name" value="Plakin_repeat_sf"/>
</dbReference>
<keyword evidence="3" id="KW-1185">Reference proteome</keyword>
<dbReference type="Ensembl" id="ENSOSIT00000008842.1">
    <property type="protein sequence ID" value="ENSOSIP00000008291.1"/>
    <property type="gene ID" value="ENSOSIG00000005356.1"/>
</dbReference>
<organism evidence="2 3">
    <name type="scientific">Oryzias sinensis</name>
    <name type="common">Chinese medaka</name>
    <dbReference type="NCBI Taxonomy" id="183150"/>
    <lineage>
        <taxon>Eukaryota</taxon>
        <taxon>Metazoa</taxon>
        <taxon>Chordata</taxon>
        <taxon>Craniata</taxon>
        <taxon>Vertebrata</taxon>
        <taxon>Euteleostomi</taxon>
        <taxon>Actinopterygii</taxon>
        <taxon>Neopterygii</taxon>
        <taxon>Teleostei</taxon>
        <taxon>Neoteleostei</taxon>
        <taxon>Acanthomorphata</taxon>
        <taxon>Ovalentaria</taxon>
        <taxon>Atherinomorphae</taxon>
        <taxon>Beloniformes</taxon>
        <taxon>Adrianichthyidae</taxon>
        <taxon>Oryziinae</taxon>
        <taxon>Oryzias</taxon>
    </lineage>
</organism>
<dbReference type="GO" id="GO:0005524">
    <property type="term" value="F:ATP binding"/>
    <property type="evidence" value="ECO:0007669"/>
    <property type="project" value="InterPro"/>
</dbReference>
<name>A0A8C7X6U7_9TELE</name>
<sequence>MMGENNQISMFGDDSLLDWTEIDKGGFGSVYKARHGKMGHDVAIKILQDVSVEESLLKEATFQKVFSCKFVLRVYGMYEGIPPNKTVKQKGIVMEFMTRGSIMDLCKNLQGPPPFPLACRLIQEVASGMRFLHSMGILHRDLKMQNVMLCEDLHAKLADFGLCTTSVTYCPSIEEETENSGTVKYMPPEAYDINYKPVRSYDVYSFAIFLWAILSGEEPFPTAHSSHLRKCVAKGQRPPLDELSKTDKAGMSDLLDLMQKCWNGDPTQRPTFEEITPMVENVYSKHKSKINYAVCEVLNQLDSDSLDASHNPTLDEKDKIHKQDSTICEPLQEEQREGNLTLTSETNNSPQIPILDPEMGKKMSPFDAYTQGLISEFGPMLVGVDKKQQQLSSILPKSATPVNSARLHFSNTDETYQTAGVMDTNTCITRQNATQLRVIERTAAQRLLEAQAFTSNIDIQNKVFTREEDSSFYLHKAAESCQKLVESSRSNMELQHLTGGLVNTTTGSRISSVSAYMSKMIDSTMTREREAEMFDPKSG</sequence>